<dbReference type="Proteomes" id="UP000828941">
    <property type="component" value="Chromosome 3"/>
</dbReference>
<sequence>MQGQILESLRKTVEKLANPMVILVLRKEYSETRDAGAGRSDNGEGRRGSSVPFPTFDGSNYREWRAKCEQFFDPEQTPEGQRSKLIILSMEGKAFTWQRHYSVVMGARIAKWRQILRDIGDRFDEEVYDDPLADLAKLKQTAGLKDYMTEVDKLLAKTSIDSGMTLSLFFSGLDLEIAVCLHNPRSVQEAMWIARLQENILMNIKPSSSSSSKSIPPSSLSRPYKPFSLPYYLNTQFSKSPTTPHSETKPTTPSNSKLNPPNKPFLGDLVMELYWECPGWNCALPSMTFEHQGETICFEGEKLVGGLSEVQGKLKMITERALLLAVVADNSTTQGDKITIDASLSENQK</sequence>
<accession>A0ACB9PU97</accession>
<evidence type="ECO:0000313" key="1">
    <source>
        <dbReference type="EMBL" id="KAI4351347.1"/>
    </source>
</evidence>
<reference evidence="1 2" key="1">
    <citation type="journal article" date="2022" name="DNA Res.">
        <title>Chromosomal-level genome assembly of the orchid tree Bauhinia variegata (Leguminosae; Cercidoideae) supports the allotetraploid origin hypothesis of Bauhinia.</title>
        <authorList>
            <person name="Zhong Y."/>
            <person name="Chen Y."/>
            <person name="Zheng D."/>
            <person name="Pang J."/>
            <person name="Liu Y."/>
            <person name="Luo S."/>
            <person name="Meng S."/>
            <person name="Qian L."/>
            <person name="Wei D."/>
            <person name="Dai S."/>
            <person name="Zhou R."/>
        </authorList>
    </citation>
    <scope>NUCLEOTIDE SEQUENCE [LARGE SCALE GENOMIC DNA]</scope>
    <source>
        <strain evidence="1">BV-YZ2020</strain>
    </source>
</reference>
<keyword evidence="2" id="KW-1185">Reference proteome</keyword>
<protein>
    <submittedName>
        <fullName evidence="1">Uncharacterized protein</fullName>
    </submittedName>
</protein>
<name>A0ACB9PU97_BAUVA</name>
<gene>
    <name evidence="1" type="ORF">L6164_005721</name>
</gene>
<organism evidence="1 2">
    <name type="scientific">Bauhinia variegata</name>
    <name type="common">Purple orchid tree</name>
    <name type="synonym">Phanera variegata</name>
    <dbReference type="NCBI Taxonomy" id="167791"/>
    <lineage>
        <taxon>Eukaryota</taxon>
        <taxon>Viridiplantae</taxon>
        <taxon>Streptophyta</taxon>
        <taxon>Embryophyta</taxon>
        <taxon>Tracheophyta</taxon>
        <taxon>Spermatophyta</taxon>
        <taxon>Magnoliopsida</taxon>
        <taxon>eudicotyledons</taxon>
        <taxon>Gunneridae</taxon>
        <taxon>Pentapetalae</taxon>
        <taxon>rosids</taxon>
        <taxon>fabids</taxon>
        <taxon>Fabales</taxon>
        <taxon>Fabaceae</taxon>
        <taxon>Cercidoideae</taxon>
        <taxon>Cercideae</taxon>
        <taxon>Bauhiniinae</taxon>
        <taxon>Bauhinia</taxon>
    </lineage>
</organism>
<comment type="caution">
    <text evidence="1">The sequence shown here is derived from an EMBL/GenBank/DDBJ whole genome shotgun (WGS) entry which is preliminary data.</text>
</comment>
<dbReference type="EMBL" id="CM039428">
    <property type="protein sequence ID" value="KAI4351347.1"/>
    <property type="molecule type" value="Genomic_DNA"/>
</dbReference>
<proteinExistence type="predicted"/>
<evidence type="ECO:0000313" key="2">
    <source>
        <dbReference type="Proteomes" id="UP000828941"/>
    </source>
</evidence>